<keyword evidence="1" id="KW-0862">Zinc</keyword>
<accession>A0A5N6VDN8</accession>
<gene>
    <name evidence="4" type="ORF">BDV40DRAFT_284438</name>
</gene>
<dbReference type="AlphaFoldDB" id="A0A5N6VDN8"/>
<sequence length="229" mass="26566">MIVQVILFADAERGPNDLVITFLRGHFHDRLTWTEFKSLGPPAIAAVVQAGWRCVALEQIAESIRARRFDEKELDKLRNEARDERKRISIRKPSDPVKAHIDRPLVFFESNMASLQRQHDTLRKIVEQTSTKFICPQCLRGFPRPDVLYCHFRRQEDDIHQGLDMRNTDHKTFLLCYHKALKASIPAEQLPQGSQCFELAYIVEHYGEDVETHQHLIPNSDTHNQTASE</sequence>
<dbReference type="EMBL" id="ML738587">
    <property type="protein sequence ID" value="KAE8167951.1"/>
    <property type="molecule type" value="Genomic_DNA"/>
</dbReference>
<evidence type="ECO:0000256" key="1">
    <source>
        <dbReference type="PROSITE-ProRule" id="PRU00042"/>
    </source>
</evidence>
<name>A0A5N6VDN8_ASPTM</name>
<keyword evidence="2" id="KW-0175">Coiled coil</keyword>
<keyword evidence="5" id="KW-1185">Reference proteome</keyword>
<dbReference type="InterPro" id="IPR013087">
    <property type="entry name" value="Znf_C2H2_type"/>
</dbReference>
<dbReference type="GO" id="GO:0008270">
    <property type="term" value="F:zinc ion binding"/>
    <property type="evidence" value="ECO:0007669"/>
    <property type="project" value="UniProtKB-KW"/>
</dbReference>
<evidence type="ECO:0000256" key="2">
    <source>
        <dbReference type="SAM" id="Coils"/>
    </source>
</evidence>
<feature type="coiled-coil region" evidence="2">
    <location>
        <begin position="60"/>
        <end position="87"/>
    </location>
</feature>
<feature type="domain" description="C2H2-type" evidence="3">
    <location>
        <begin position="133"/>
        <end position="165"/>
    </location>
</feature>
<evidence type="ECO:0000313" key="4">
    <source>
        <dbReference type="EMBL" id="KAE8167951.1"/>
    </source>
</evidence>
<proteinExistence type="predicted"/>
<dbReference type="PROSITE" id="PS50157">
    <property type="entry name" value="ZINC_FINGER_C2H2_2"/>
    <property type="match status" value="1"/>
</dbReference>
<reference evidence="4 5" key="1">
    <citation type="submission" date="2019-04" db="EMBL/GenBank/DDBJ databases">
        <title>Friends and foes A comparative genomics study of 23 Aspergillus species from section Flavi.</title>
        <authorList>
            <consortium name="DOE Joint Genome Institute"/>
            <person name="Kjaerbolling I."/>
            <person name="Vesth T."/>
            <person name="Frisvad J.C."/>
            <person name="Nybo J.L."/>
            <person name="Theobald S."/>
            <person name="Kildgaard S."/>
            <person name="Isbrandt T."/>
            <person name="Kuo A."/>
            <person name="Sato A."/>
            <person name="Lyhne E.K."/>
            <person name="Kogle M.E."/>
            <person name="Wiebenga A."/>
            <person name="Kun R.S."/>
            <person name="Lubbers R.J."/>
            <person name="Makela M.R."/>
            <person name="Barry K."/>
            <person name="Chovatia M."/>
            <person name="Clum A."/>
            <person name="Daum C."/>
            <person name="Haridas S."/>
            <person name="He G."/>
            <person name="LaButti K."/>
            <person name="Lipzen A."/>
            <person name="Mondo S."/>
            <person name="Riley R."/>
            <person name="Salamov A."/>
            <person name="Simmons B.A."/>
            <person name="Magnuson J.K."/>
            <person name="Henrissat B."/>
            <person name="Mortensen U.H."/>
            <person name="Larsen T.O."/>
            <person name="Devries R.P."/>
            <person name="Grigoriev I.V."/>
            <person name="Machida M."/>
            <person name="Baker S.E."/>
            <person name="Andersen M.R."/>
        </authorList>
    </citation>
    <scope>NUCLEOTIDE SEQUENCE [LARGE SCALE GENOMIC DNA]</scope>
    <source>
        <strain evidence="4 5">CBS 117626</strain>
    </source>
</reference>
<dbReference type="OrthoDB" id="4462805at2759"/>
<evidence type="ECO:0000313" key="5">
    <source>
        <dbReference type="Proteomes" id="UP000326950"/>
    </source>
</evidence>
<dbReference type="Proteomes" id="UP000326950">
    <property type="component" value="Unassembled WGS sequence"/>
</dbReference>
<evidence type="ECO:0000259" key="3">
    <source>
        <dbReference type="PROSITE" id="PS50157"/>
    </source>
</evidence>
<organism evidence="4 5">
    <name type="scientific">Aspergillus tamarii</name>
    <dbReference type="NCBI Taxonomy" id="41984"/>
    <lineage>
        <taxon>Eukaryota</taxon>
        <taxon>Fungi</taxon>
        <taxon>Dikarya</taxon>
        <taxon>Ascomycota</taxon>
        <taxon>Pezizomycotina</taxon>
        <taxon>Eurotiomycetes</taxon>
        <taxon>Eurotiomycetidae</taxon>
        <taxon>Eurotiales</taxon>
        <taxon>Aspergillaceae</taxon>
        <taxon>Aspergillus</taxon>
        <taxon>Aspergillus subgen. Circumdati</taxon>
    </lineage>
</organism>
<protein>
    <recommendedName>
        <fullName evidence="3">C2H2-type domain-containing protein</fullName>
    </recommendedName>
</protein>
<keyword evidence="1" id="KW-0863">Zinc-finger</keyword>
<keyword evidence="1" id="KW-0479">Metal-binding</keyword>